<comment type="caution">
    <text evidence="5">The sequence shown here is derived from an EMBL/GenBank/DDBJ whole genome shotgun (WGS) entry which is preliminary data.</text>
</comment>
<keyword evidence="3" id="KW-0732">Signal</keyword>
<dbReference type="Proteomes" id="UP000032049">
    <property type="component" value="Unassembled WGS sequence"/>
</dbReference>
<sequence length="338" mass="37099">MRILLYLLLLTPFSVFSQTYELSTVNTGTNTSIRGMSVVSDSIAWVSGSNGFIGKSLNGGKEWTWTKPKGYETLDFRDIEAFDKNHAVIVNAGSPAYILRTEDGGKSWTETYKNLDSAIFLDGMSFWDEKHGIIFGDPIQNHLQLLITDDGGCNWTDVTKRLNHTIATGEAGFAASGTGIKTFSDGKVWIATGGTKSNIYASDNYGLSWKKYDCPIIHGKSTTGAFSVDFYNENQGIVVGGDYEKDKENTNNVLLTGDGGKSWIKPSRPVFGFRSGVIWYDEKTCFATGTSGTDVSRDGGMNWYHISEESFNVIQKAKKGNLVLLAGGKGLIYRLKVK</sequence>
<feature type="signal peptide" evidence="3">
    <location>
        <begin position="1"/>
        <end position="17"/>
    </location>
</feature>
<dbReference type="EMBL" id="JXRA01000089">
    <property type="protein sequence ID" value="KIO75669.1"/>
    <property type="molecule type" value="Genomic_DNA"/>
</dbReference>
<dbReference type="SUPFAM" id="SSF50939">
    <property type="entry name" value="Sialidases"/>
    <property type="match status" value="1"/>
</dbReference>
<dbReference type="InterPro" id="IPR015943">
    <property type="entry name" value="WD40/YVTN_repeat-like_dom_sf"/>
</dbReference>
<dbReference type="GO" id="GO:0009523">
    <property type="term" value="C:photosystem II"/>
    <property type="evidence" value="ECO:0007669"/>
    <property type="project" value="UniProtKB-KW"/>
</dbReference>
<dbReference type="STRING" id="1503925.TH53_19500"/>
<name>A0A0D0FT93_9SPHI</name>
<evidence type="ECO:0000313" key="6">
    <source>
        <dbReference type="Proteomes" id="UP000032049"/>
    </source>
</evidence>
<keyword evidence="6" id="KW-1185">Reference proteome</keyword>
<evidence type="ECO:0000256" key="1">
    <source>
        <dbReference type="ARBA" id="ARBA00022531"/>
    </source>
</evidence>
<evidence type="ECO:0000313" key="5">
    <source>
        <dbReference type="EMBL" id="KIO75669.1"/>
    </source>
</evidence>
<dbReference type="PANTHER" id="PTHR47199:SF2">
    <property type="entry name" value="PHOTOSYSTEM II STABILITY_ASSEMBLY FACTOR HCF136, CHLOROPLASTIC"/>
    <property type="match status" value="1"/>
</dbReference>
<evidence type="ECO:0000259" key="4">
    <source>
        <dbReference type="Pfam" id="PF14870"/>
    </source>
</evidence>
<reference evidence="5 6" key="1">
    <citation type="submission" date="2015-01" db="EMBL/GenBank/DDBJ databases">
        <title>Draft genome sequence of Pedobacter sp. NL19 isolated from sludge of an effluent treatment pond in an abandoned uranium mine.</title>
        <authorList>
            <person name="Santos T."/>
            <person name="Caetano T."/>
            <person name="Covas C."/>
            <person name="Cruz A."/>
            <person name="Mendo S."/>
        </authorList>
    </citation>
    <scope>NUCLEOTIDE SEQUENCE [LARGE SCALE GENOMIC DNA]</scope>
    <source>
        <strain evidence="5 6">NL19</strain>
    </source>
</reference>
<dbReference type="Pfam" id="PF14870">
    <property type="entry name" value="PSII_BNR"/>
    <property type="match status" value="1"/>
</dbReference>
<evidence type="ECO:0000256" key="3">
    <source>
        <dbReference type="SAM" id="SignalP"/>
    </source>
</evidence>
<dbReference type="PANTHER" id="PTHR47199">
    <property type="entry name" value="PHOTOSYSTEM II STABILITY/ASSEMBLY FACTOR HCF136, CHLOROPLASTIC"/>
    <property type="match status" value="1"/>
</dbReference>
<feature type="chain" id="PRO_5002210598" evidence="3">
    <location>
        <begin position="18"/>
        <end position="338"/>
    </location>
</feature>
<dbReference type="GO" id="GO:0015979">
    <property type="term" value="P:photosynthesis"/>
    <property type="evidence" value="ECO:0007669"/>
    <property type="project" value="UniProtKB-KW"/>
</dbReference>
<protein>
    <submittedName>
        <fullName evidence="5">Oxidoreductase</fullName>
    </submittedName>
</protein>
<dbReference type="Gene3D" id="2.130.10.10">
    <property type="entry name" value="YVTN repeat-like/Quinoprotein amine dehydrogenase"/>
    <property type="match status" value="1"/>
</dbReference>
<dbReference type="InterPro" id="IPR028203">
    <property type="entry name" value="PSII_CF48-like_dom"/>
</dbReference>
<organism evidence="5 6">
    <name type="scientific">Pedobacter lusitanus</name>
    <dbReference type="NCBI Taxonomy" id="1503925"/>
    <lineage>
        <taxon>Bacteria</taxon>
        <taxon>Pseudomonadati</taxon>
        <taxon>Bacteroidota</taxon>
        <taxon>Sphingobacteriia</taxon>
        <taxon>Sphingobacteriales</taxon>
        <taxon>Sphingobacteriaceae</taxon>
        <taxon>Pedobacter</taxon>
    </lineage>
</organism>
<keyword evidence="2" id="KW-0604">Photosystem II</keyword>
<evidence type="ECO:0000256" key="2">
    <source>
        <dbReference type="ARBA" id="ARBA00023276"/>
    </source>
</evidence>
<keyword evidence="1" id="KW-0602">Photosynthesis</keyword>
<dbReference type="AlphaFoldDB" id="A0A0D0FT93"/>
<feature type="domain" description="Photosynthesis system II assembly factor Ycf48/Hcf136-like" evidence="4">
    <location>
        <begin position="23"/>
        <end position="110"/>
    </location>
</feature>
<dbReference type="OrthoDB" id="9813892at2"/>
<accession>A0A0D0FT93</accession>
<dbReference type="RefSeq" id="WP_041884525.1">
    <property type="nucleotide sequence ID" value="NZ_CP157278.1"/>
</dbReference>
<dbReference type="InterPro" id="IPR036278">
    <property type="entry name" value="Sialidase_sf"/>
</dbReference>
<proteinExistence type="predicted"/>
<gene>
    <name evidence="5" type="ORF">TH53_19500</name>
</gene>